<evidence type="ECO:0000256" key="1">
    <source>
        <dbReference type="ARBA" id="ARBA00022723"/>
    </source>
</evidence>
<accession>A0A3B1E8Y0</accession>
<dbReference type="InterPro" id="IPR013029">
    <property type="entry name" value="YchF_C"/>
</dbReference>
<dbReference type="CDD" id="cd01900">
    <property type="entry name" value="YchF"/>
    <property type="match status" value="1"/>
</dbReference>
<dbReference type="FunFam" id="1.10.150.300:FF:000001">
    <property type="entry name" value="Ribosome-binding ATPase YchF"/>
    <property type="match status" value="1"/>
</dbReference>
<proteinExistence type="inferred from homology"/>
<dbReference type="CDD" id="cd04867">
    <property type="entry name" value="TGS_YchF_OLA1"/>
    <property type="match status" value="1"/>
</dbReference>
<reference evidence="5" key="1">
    <citation type="submission" date="2018-06" db="EMBL/GenBank/DDBJ databases">
        <authorList>
            <person name="Zhirakovskaya E."/>
        </authorList>
    </citation>
    <scope>NUCLEOTIDE SEQUENCE</scope>
</reference>
<dbReference type="PROSITE" id="PS51710">
    <property type="entry name" value="G_OBG"/>
    <property type="match status" value="1"/>
</dbReference>
<feature type="domain" description="OBG-type G" evidence="4">
    <location>
        <begin position="1"/>
        <end position="260"/>
    </location>
</feature>
<dbReference type="PIRSF" id="PIRSF006641">
    <property type="entry name" value="CHP00092"/>
    <property type="match status" value="1"/>
</dbReference>
<dbReference type="AlphaFoldDB" id="A0A3B1E8Y0"/>
<dbReference type="Gene3D" id="1.10.150.300">
    <property type="entry name" value="TGS-like domain"/>
    <property type="match status" value="1"/>
</dbReference>
<protein>
    <submittedName>
        <fullName evidence="5">GTP-binding and nucleic acid-binding protein YchF</fullName>
    </submittedName>
</protein>
<gene>
    <name evidence="5" type="ORF">MNBD_PLANCTO03-55</name>
</gene>
<dbReference type="InterPro" id="IPR012676">
    <property type="entry name" value="TGS-like"/>
</dbReference>
<evidence type="ECO:0000313" key="5">
    <source>
        <dbReference type="EMBL" id="VAX42297.1"/>
    </source>
</evidence>
<dbReference type="InterPro" id="IPR027417">
    <property type="entry name" value="P-loop_NTPase"/>
</dbReference>
<dbReference type="PANTHER" id="PTHR23305:SF18">
    <property type="entry name" value="OBG-TYPE G DOMAIN-CONTAINING PROTEIN"/>
    <property type="match status" value="1"/>
</dbReference>
<dbReference type="EMBL" id="UOGK01000673">
    <property type="protein sequence ID" value="VAX42297.1"/>
    <property type="molecule type" value="Genomic_DNA"/>
</dbReference>
<dbReference type="NCBIfam" id="TIGR00092">
    <property type="entry name" value="redox-regulated ATPase YchF"/>
    <property type="match status" value="1"/>
</dbReference>
<dbReference type="InterPro" id="IPR041706">
    <property type="entry name" value="YchF_N"/>
</dbReference>
<dbReference type="Pfam" id="PF01926">
    <property type="entry name" value="MMR_HSR1"/>
    <property type="match status" value="1"/>
</dbReference>
<dbReference type="Gene3D" id="3.10.20.30">
    <property type="match status" value="1"/>
</dbReference>
<keyword evidence="1" id="KW-0479">Metal-binding</keyword>
<keyword evidence="3" id="KW-0067">ATP-binding</keyword>
<dbReference type="SUPFAM" id="SSF81271">
    <property type="entry name" value="TGS-like"/>
    <property type="match status" value="1"/>
</dbReference>
<dbReference type="PRINTS" id="PR00326">
    <property type="entry name" value="GTP1OBG"/>
</dbReference>
<evidence type="ECO:0000256" key="2">
    <source>
        <dbReference type="ARBA" id="ARBA00022741"/>
    </source>
</evidence>
<dbReference type="GO" id="GO:0016887">
    <property type="term" value="F:ATP hydrolysis activity"/>
    <property type="evidence" value="ECO:0007669"/>
    <property type="project" value="InterPro"/>
</dbReference>
<dbReference type="SUPFAM" id="SSF52540">
    <property type="entry name" value="P-loop containing nucleoside triphosphate hydrolases"/>
    <property type="match status" value="1"/>
</dbReference>
<dbReference type="Gene3D" id="3.40.50.300">
    <property type="entry name" value="P-loop containing nucleotide triphosphate hydrolases"/>
    <property type="match status" value="1"/>
</dbReference>
<sequence length="367" mass="39951">MDAGIVGLPNVGKSTLFNALTAAGALAANYPFATIEPNVGVVPIPDPRLATINKHIETVKIIPAALRLVDIAGIVRGASKGEGLGNKFLSHIREVDAILHVVRCFESAPGGDDVTHVEGSIDPIRDIETIETELILADLQTIENSLPKAERAARGKAPEDIVRLGLLKQLEPMLNEGRPARLLTPESKDQERAFKQLGLLSAKRVLYVMNVDEEDPRGEGELAAKVRAHAENEGMESIAVCAKIEAELSELEGEEKQEMLEAMGFEEPALEKLARAAYRLLGLQSFYTAGPKEIRAWPIPIGCKGPQAAGTIHTDFERGFIRVEVYSIDDLDELGSEKAIKDAGRMRTEGKEYVMHDADVCNFLFNV</sequence>
<evidence type="ECO:0000259" key="4">
    <source>
        <dbReference type="PROSITE" id="PS51710"/>
    </source>
</evidence>
<dbReference type="InterPro" id="IPR023192">
    <property type="entry name" value="TGS-like_dom_sf"/>
</dbReference>
<dbReference type="FunFam" id="3.10.20.30:FF:000001">
    <property type="entry name" value="Ribosome-binding ATPase YchF"/>
    <property type="match status" value="1"/>
</dbReference>
<keyword evidence="2" id="KW-0547">Nucleotide-binding</keyword>
<name>A0A3B1E8Y0_9ZZZZ</name>
<dbReference type="PANTHER" id="PTHR23305">
    <property type="entry name" value="OBG GTPASE FAMILY"/>
    <property type="match status" value="1"/>
</dbReference>
<dbReference type="GO" id="GO:0005525">
    <property type="term" value="F:GTP binding"/>
    <property type="evidence" value="ECO:0007669"/>
    <property type="project" value="InterPro"/>
</dbReference>
<organism evidence="5">
    <name type="scientific">hydrothermal vent metagenome</name>
    <dbReference type="NCBI Taxonomy" id="652676"/>
    <lineage>
        <taxon>unclassified sequences</taxon>
        <taxon>metagenomes</taxon>
        <taxon>ecological metagenomes</taxon>
    </lineage>
</organism>
<dbReference type="Pfam" id="PF06071">
    <property type="entry name" value="YchF-GTPase_C"/>
    <property type="match status" value="1"/>
</dbReference>
<dbReference type="GO" id="GO:0046872">
    <property type="term" value="F:metal ion binding"/>
    <property type="evidence" value="ECO:0007669"/>
    <property type="project" value="UniProtKB-KW"/>
</dbReference>
<dbReference type="InterPro" id="IPR006073">
    <property type="entry name" value="GTP-bd"/>
</dbReference>
<dbReference type="GO" id="GO:0005524">
    <property type="term" value="F:ATP binding"/>
    <property type="evidence" value="ECO:0007669"/>
    <property type="project" value="UniProtKB-KW"/>
</dbReference>
<dbReference type="GO" id="GO:0005737">
    <property type="term" value="C:cytoplasm"/>
    <property type="evidence" value="ECO:0007669"/>
    <property type="project" value="TreeGrafter"/>
</dbReference>
<evidence type="ECO:0000256" key="3">
    <source>
        <dbReference type="ARBA" id="ARBA00022840"/>
    </source>
</evidence>
<dbReference type="HAMAP" id="MF_00944">
    <property type="entry name" value="YchF_OLA1_ATPase"/>
    <property type="match status" value="1"/>
</dbReference>
<dbReference type="InterPro" id="IPR004396">
    <property type="entry name" value="ATPase_YchF/OLA1"/>
</dbReference>
<dbReference type="InterPro" id="IPR012675">
    <property type="entry name" value="Beta-grasp_dom_sf"/>
</dbReference>
<dbReference type="InterPro" id="IPR031167">
    <property type="entry name" value="G_OBG"/>
</dbReference>